<dbReference type="InterPro" id="IPR006143">
    <property type="entry name" value="RND_pump_MFP"/>
</dbReference>
<dbReference type="Proteomes" id="UP001319121">
    <property type="component" value="Chromosome"/>
</dbReference>
<evidence type="ECO:0000256" key="2">
    <source>
        <dbReference type="SAM" id="MobiDB-lite"/>
    </source>
</evidence>
<protein>
    <submittedName>
        <fullName evidence="6">RND transporter</fullName>
    </submittedName>
</protein>
<dbReference type="InterPro" id="IPR058624">
    <property type="entry name" value="MdtA-like_HH"/>
</dbReference>
<organism evidence="6 7">
    <name type="scientific">Ferrigenium kumadai</name>
    <dbReference type="NCBI Taxonomy" id="1682490"/>
    <lineage>
        <taxon>Bacteria</taxon>
        <taxon>Pseudomonadati</taxon>
        <taxon>Pseudomonadota</taxon>
        <taxon>Betaproteobacteria</taxon>
        <taxon>Nitrosomonadales</taxon>
        <taxon>Gallionellaceae</taxon>
        <taxon>Ferrigenium</taxon>
    </lineage>
</organism>
<comment type="similarity">
    <text evidence="1">Belongs to the membrane fusion protein (MFP) (TC 8.A.1) family.</text>
</comment>
<feature type="domain" description="CusB-like beta-barrel" evidence="5">
    <location>
        <begin position="214"/>
        <end position="288"/>
    </location>
</feature>
<dbReference type="PANTHER" id="PTHR30469">
    <property type="entry name" value="MULTIDRUG RESISTANCE PROTEIN MDTA"/>
    <property type="match status" value="1"/>
</dbReference>
<dbReference type="SUPFAM" id="SSF111369">
    <property type="entry name" value="HlyD-like secretion proteins"/>
    <property type="match status" value="1"/>
</dbReference>
<dbReference type="NCBIfam" id="TIGR01730">
    <property type="entry name" value="RND_mfp"/>
    <property type="match status" value="1"/>
</dbReference>
<dbReference type="Gene3D" id="2.40.30.170">
    <property type="match status" value="1"/>
</dbReference>
<dbReference type="Pfam" id="PF25954">
    <property type="entry name" value="Beta-barrel_RND_2"/>
    <property type="match status" value="1"/>
</dbReference>
<dbReference type="EMBL" id="AP019536">
    <property type="protein sequence ID" value="BBI99635.1"/>
    <property type="molecule type" value="Genomic_DNA"/>
</dbReference>
<evidence type="ECO:0000259" key="5">
    <source>
        <dbReference type="Pfam" id="PF25954"/>
    </source>
</evidence>
<dbReference type="Gene3D" id="2.40.420.20">
    <property type="match status" value="1"/>
</dbReference>
<name>A0AAN1VZQ7_9PROT</name>
<dbReference type="GO" id="GO:1990281">
    <property type="term" value="C:efflux pump complex"/>
    <property type="evidence" value="ECO:0007669"/>
    <property type="project" value="TreeGrafter"/>
</dbReference>
<evidence type="ECO:0000313" key="7">
    <source>
        <dbReference type="Proteomes" id="UP001319121"/>
    </source>
</evidence>
<gene>
    <name evidence="6" type="ORF">FGKAn22_13280</name>
</gene>
<reference evidence="6 7" key="1">
    <citation type="submission" date="2019-03" db="EMBL/GenBank/DDBJ databases">
        <title>Complete genome sequence of Ferrigenium kumadai strain An22, a microaerophilic iron-oxidizing bacterium isolated from a paddy field soil.</title>
        <authorList>
            <person name="Watanabe T."/>
            <person name="Asakawa S."/>
        </authorList>
    </citation>
    <scope>NUCLEOTIDE SEQUENCE [LARGE SCALE GENOMIC DNA]</scope>
    <source>
        <strain evidence="6 7">An22</strain>
    </source>
</reference>
<feature type="domain" description="Multidrug resistance protein MdtA-like barrel-sandwich hybrid" evidence="4">
    <location>
        <begin position="64"/>
        <end position="201"/>
    </location>
</feature>
<dbReference type="GO" id="GO:0015562">
    <property type="term" value="F:efflux transmembrane transporter activity"/>
    <property type="evidence" value="ECO:0007669"/>
    <property type="project" value="TreeGrafter"/>
</dbReference>
<dbReference type="Gene3D" id="1.10.287.470">
    <property type="entry name" value="Helix hairpin bin"/>
    <property type="match status" value="1"/>
</dbReference>
<dbReference type="PANTHER" id="PTHR30469:SF33">
    <property type="entry name" value="SLR1207 PROTEIN"/>
    <property type="match status" value="1"/>
</dbReference>
<dbReference type="AlphaFoldDB" id="A0AAN1VZQ7"/>
<dbReference type="InterPro" id="IPR058625">
    <property type="entry name" value="MdtA-like_BSH"/>
</dbReference>
<accession>A0AAN1VZQ7</accession>
<feature type="region of interest" description="Disordered" evidence="2">
    <location>
        <begin position="307"/>
        <end position="329"/>
    </location>
</feature>
<proteinExistence type="inferred from homology"/>
<keyword evidence="7" id="KW-1185">Reference proteome</keyword>
<feature type="domain" description="Multidrug resistance protein MdtA-like alpha-helical hairpin" evidence="3">
    <location>
        <begin position="103"/>
        <end position="172"/>
    </location>
</feature>
<dbReference type="KEGG" id="fku:FGKAn22_13280"/>
<evidence type="ECO:0000256" key="1">
    <source>
        <dbReference type="ARBA" id="ARBA00009477"/>
    </source>
</evidence>
<sequence>MKKILRSPVALLLLAVVLVGTGVVAYRQLGAIAPEQQYRLEGIAKGDLSQTVSANGTINPVSLVNVGTQVSGTVKKLYVDFNSKVEKGQVLLELDDALLAAQQKQSQANVLSAAASLDLASANEARMRNLYAQEYVSRQEFDTAVQAKKAADAQLKLARAAVEKDKANLSYSVIRSPVSGVVVDRAVDVGQTVAASLQTPTLFKIAQDLSEMQIDASFAEADVGGIRIGQTARFSVDAFPNRSFQGTVRQVRLNPTTLQNVVTYDVVIDVDNPEQILMPGMTAYVSIAVAERKDALLVPNAALRFKPANGEQPKKGAATNGVGPKPKDEKYLSGHPRDAFSGKVYVLKDGKLAPVGVSLGITDNRNTEILGGELKAGDQVVVGNAHAANSTPSSSSPPRMRMF</sequence>
<dbReference type="Pfam" id="PF25917">
    <property type="entry name" value="BSH_RND"/>
    <property type="match status" value="1"/>
</dbReference>
<evidence type="ECO:0000259" key="4">
    <source>
        <dbReference type="Pfam" id="PF25917"/>
    </source>
</evidence>
<dbReference type="Pfam" id="PF25876">
    <property type="entry name" value="HH_MFP_RND"/>
    <property type="match status" value="1"/>
</dbReference>
<evidence type="ECO:0000313" key="6">
    <source>
        <dbReference type="EMBL" id="BBI99635.1"/>
    </source>
</evidence>
<dbReference type="Gene3D" id="2.40.50.100">
    <property type="match status" value="1"/>
</dbReference>
<evidence type="ECO:0000259" key="3">
    <source>
        <dbReference type="Pfam" id="PF25876"/>
    </source>
</evidence>
<dbReference type="RefSeq" id="WP_212784877.1">
    <property type="nucleotide sequence ID" value="NZ_AP019536.1"/>
</dbReference>
<dbReference type="InterPro" id="IPR058792">
    <property type="entry name" value="Beta-barrel_RND_2"/>
</dbReference>